<gene>
    <name evidence="1" type="ORF">COW98_02305</name>
</gene>
<evidence type="ECO:0000313" key="2">
    <source>
        <dbReference type="Proteomes" id="UP000231021"/>
    </source>
</evidence>
<organism evidence="1 2">
    <name type="scientific">Candidatus Roizmanbacteria bacterium CG22_combo_CG10-13_8_21_14_all_35_9</name>
    <dbReference type="NCBI Taxonomy" id="1974861"/>
    <lineage>
        <taxon>Bacteria</taxon>
        <taxon>Candidatus Roizmaniibacteriota</taxon>
    </lineage>
</organism>
<dbReference type="SUPFAM" id="SSF55961">
    <property type="entry name" value="Bet v1-like"/>
    <property type="match status" value="1"/>
</dbReference>
<evidence type="ECO:0008006" key="3">
    <source>
        <dbReference type="Google" id="ProtNLM"/>
    </source>
</evidence>
<dbReference type="InterPro" id="IPR019587">
    <property type="entry name" value="Polyketide_cyclase/dehydratase"/>
</dbReference>
<dbReference type="Gene3D" id="3.30.530.20">
    <property type="match status" value="1"/>
</dbReference>
<accession>A0A2H0BYG8</accession>
<proteinExistence type="predicted"/>
<dbReference type="Proteomes" id="UP000231021">
    <property type="component" value="Unassembled WGS sequence"/>
</dbReference>
<dbReference type="EMBL" id="PCTB01000045">
    <property type="protein sequence ID" value="PIP62753.1"/>
    <property type="molecule type" value="Genomic_DNA"/>
</dbReference>
<protein>
    <recommendedName>
        <fullName evidence="3">Polyketide cyclase</fullName>
    </recommendedName>
</protein>
<dbReference type="Pfam" id="PF10604">
    <property type="entry name" value="Polyketide_cyc2"/>
    <property type="match status" value="1"/>
</dbReference>
<comment type="caution">
    <text evidence="1">The sequence shown here is derived from an EMBL/GenBank/DDBJ whole genome shotgun (WGS) entry which is preliminary data.</text>
</comment>
<reference evidence="1 2" key="1">
    <citation type="submission" date="2017-09" db="EMBL/GenBank/DDBJ databases">
        <title>Depth-based differentiation of microbial function through sediment-hosted aquifers and enrichment of novel symbionts in the deep terrestrial subsurface.</title>
        <authorList>
            <person name="Probst A.J."/>
            <person name="Ladd B."/>
            <person name="Jarett J.K."/>
            <person name="Geller-Mcgrath D.E."/>
            <person name="Sieber C.M."/>
            <person name="Emerson J.B."/>
            <person name="Anantharaman K."/>
            <person name="Thomas B.C."/>
            <person name="Malmstrom R."/>
            <person name="Stieglmeier M."/>
            <person name="Klingl A."/>
            <person name="Woyke T."/>
            <person name="Ryan C.M."/>
            <person name="Banfield J.F."/>
        </authorList>
    </citation>
    <scope>NUCLEOTIDE SEQUENCE [LARGE SCALE GENOMIC DNA]</scope>
    <source>
        <strain evidence="1">CG22_combo_CG10-13_8_21_14_all_35_9</strain>
    </source>
</reference>
<name>A0A2H0BYG8_9BACT</name>
<dbReference type="AlphaFoldDB" id="A0A2H0BYG8"/>
<dbReference type="InterPro" id="IPR023393">
    <property type="entry name" value="START-like_dom_sf"/>
</dbReference>
<sequence length="130" mass="15675">MKNKKIVIQINKPIDEVFSFTLNPKNTPLWVDSVVFEETNEWPVKKGSIYRNKNKKEEWSIYKVTSFEKNKSFVFSQNDQNYHVRYTFNPLPNNFCQVEYYEWVEKGNLTKPFTKKILKKLKKILEDQSK</sequence>
<evidence type="ECO:0000313" key="1">
    <source>
        <dbReference type="EMBL" id="PIP62753.1"/>
    </source>
</evidence>